<dbReference type="FunFam" id="2.40.50.140:FF:000165">
    <property type="entry name" value="Chaperone CsaA"/>
    <property type="match status" value="1"/>
</dbReference>
<evidence type="ECO:0000256" key="3">
    <source>
        <dbReference type="PROSITE-ProRule" id="PRU00209"/>
    </source>
</evidence>
<dbReference type="Proteomes" id="UP000322362">
    <property type="component" value="Unassembled WGS sequence"/>
</dbReference>
<evidence type="ECO:0000256" key="1">
    <source>
        <dbReference type="ARBA" id="ARBA00022555"/>
    </source>
</evidence>
<name>A0A5D4H4Y0_9SPHI</name>
<protein>
    <submittedName>
        <fullName evidence="5">tRNA-binding protein</fullName>
    </submittedName>
</protein>
<dbReference type="InterPro" id="IPR002547">
    <property type="entry name" value="tRNA-bd_dom"/>
</dbReference>
<keyword evidence="1 3" id="KW-0820">tRNA-binding</keyword>
<keyword evidence="6" id="KW-1185">Reference proteome</keyword>
<dbReference type="GO" id="GO:0000049">
    <property type="term" value="F:tRNA binding"/>
    <property type="evidence" value="ECO:0007669"/>
    <property type="project" value="UniProtKB-UniRule"/>
</dbReference>
<dbReference type="AlphaFoldDB" id="A0A5D4H4Y0"/>
<dbReference type="RefSeq" id="WP_148919883.1">
    <property type="nucleotide sequence ID" value="NZ_VTAV01000010.1"/>
</dbReference>
<gene>
    <name evidence="5" type="ORF">FXV77_14175</name>
</gene>
<dbReference type="NCBIfam" id="TIGR02222">
    <property type="entry name" value="chap_CsaA"/>
    <property type="match status" value="1"/>
</dbReference>
<dbReference type="InterPro" id="IPR012340">
    <property type="entry name" value="NA-bd_OB-fold"/>
</dbReference>
<accession>A0A5D4H4Y0</accession>
<dbReference type="PROSITE" id="PS50886">
    <property type="entry name" value="TRBD"/>
    <property type="match status" value="1"/>
</dbReference>
<comment type="caution">
    <text evidence="5">The sequence shown here is derived from an EMBL/GenBank/DDBJ whole genome shotgun (WGS) entry which is preliminary data.</text>
</comment>
<evidence type="ECO:0000256" key="2">
    <source>
        <dbReference type="ARBA" id="ARBA00022884"/>
    </source>
</evidence>
<dbReference type="NCBIfam" id="NF007493">
    <property type="entry name" value="PRK10089.1-2"/>
    <property type="match status" value="1"/>
</dbReference>
<sequence>MADLITWGDFEKVDLRAGTILEVEDFPKARKPAYQLHIDFGELGVLKSSAQITVHYKKEDLIGRQIMAVVNFPKKQIANFMSECLVTGFPDENGNIVLSSIERQVPNGTKLM</sequence>
<dbReference type="EMBL" id="VTAV01000010">
    <property type="protein sequence ID" value="TYR35089.1"/>
    <property type="molecule type" value="Genomic_DNA"/>
</dbReference>
<evidence type="ECO:0000313" key="5">
    <source>
        <dbReference type="EMBL" id="TYR35089.1"/>
    </source>
</evidence>
<organism evidence="5 6">
    <name type="scientific">Sphingobacterium phlebotomi</name>
    <dbReference type="NCBI Taxonomy" id="2605433"/>
    <lineage>
        <taxon>Bacteria</taxon>
        <taxon>Pseudomonadati</taxon>
        <taxon>Bacteroidota</taxon>
        <taxon>Sphingobacteriia</taxon>
        <taxon>Sphingobacteriales</taxon>
        <taxon>Sphingobacteriaceae</taxon>
        <taxon>Sphingobacterium</taxon>
    </lineage>
</organism>
<dbReference type="InterPro" id="IPR051270">
    <property type="entry name" value="Tyrosine-tRNA_ligase_regulator"/>
</dbReference>
<dbReference type="InterPro" id="IPR008231">
    <property type="entry name" value="CsaA"/>
</dbReference>
<dbReference type="NCBIfam" id="NF007494">
    <property type="entry name" value="PRK10089.1-3"/>
    <property type="match status" value="1"/>
</dbReference>
<proteinExistence type="predicted"/>
<feature type="domain" description="TRNA-binding" evidence="4">
    <location>
        <begin position="9"/>
        <end position="112"/>
    </location>
</feature>
<evidence type="ECO:0000259" key="4">
    <source>
        <dbReference type="PROSITE" id="PS50886"/>
    </source>
</evidence>
<dbReference type="Pfam" id="PF01588">
    <property type="entry name" value="tRNA_bind"/>
    <property type="match status" value="1"/>
</dbReference>
<dbReference type="PANTHER" id="PTHR11586:SF37">
    <property type="entry name" value="TRNA-BINDING DOMAIN-CONTAINING PROTEIN"/>
    <property type="match status" value="1"/>
</dbReference>
<dbReference type="NCBIfam" id="NF007495">
    <property type="entry name" value="PRK10089.1-4"/>
    <property type="match status" value="1"/>
</dbReference>
<evidence type="ECO:0000313" key="6">
    <source>
        <dbReference type="Proteomes" id="UP000322362"/>
    </source>
</evidence>
<reference evidence="5 6" key="1">
    <citation type="submission" date="2019-08" db="EMBL/GenBank/DDBJ databases">
        <title>Phlebobacter frassis gen. nov. sp. nov., a new member of family Sphingobacteriaceae isolated from sand fly rearing media.</title>
        <authorList>
            <person name="Kakumanu M.L."/>
            <person name="Marayati B.F."/>
            <person name="Wada-Katsumata A."/>
            <person name="Wasserberg G."/>
            <person name="Schal C."/>
            <person name="Apperson C.S."/>
            <person name="Ponnusamy L."/>
        </authorList>
    </citation>
    <scope>NUCLEOTIDE SEQUENCE [LARGE SCALE GENOMIC DNA]</scope>
    <source>
        <strain evidence="5 6">SSI9</strain>
    </source>
</reference>
<dbReference type="SUPFAM" id="SSF50249">
    <property type="entry name" value="Nucleic acid-binding proteins"/>
    <property type="match status" value="1"/>
</dbReference>
<dbReference type="CDD" id="cd02798">
    <property type="entry name" value="tRNA_bind_CsaA"/>
    <property type="match status" value="1"/>
</dbReference>
<keyword evidence="2 3" id="KW-0694">RNA-binding</keyword>
<dbReference type="PANTHER" id="PTHR11586">
    <property type="entry name" value="TRNA-AMINOACYLATION COFACTOR ARC1 FAMILY MEMBER"/>
    <property type="match status" value="1"/>
</dbReference>
<dbReference type="Gene3D" id="2.40.50.140">
    <property type="entry name" value="Nucleic acid-binding proteins"/>
    <property type="match status" value="1"/>
</dbReference>